<feature type="region of interest" description="Disordered" evidence="1">
    <location>
        <begin position="198"/>
        <end position="217"/>
    </location>
</feature>
<gene>
    <name evidence="3" type="ORF">H9698_06915</name>
</gene>
<proteinExistence type="predicted"/>
<feature type="signal peptide" evidence="2">
    <location>
        <begin position="1"/>
        <end position="37"/>
    </location>
</feature>
<protein>
    <recommendedName>
        <fullName evidence="5">Right handed beta helix domain-containing protein</fullName>
    </recommendedName>
</protein>
<comment type="caution">
    <text evidence="3">The sequence shown here is derived from an EMBL/GenBank/DDBJ whole genome shotgun (WGS) entry which is preliminary data.</text>
</comment>
<accession>A0A9D2Q439</accession>
<dbReference type="EMBL" id="DWWA01000033">
    <property type="protein sequence ID" value="HJC72509.1"/>
    <property type="molecule type" value="Genomic_DNA"/>
</dbReference>
<feature type="region of interest" description="Disordered" evidence="1">
    <location>
        <begin position="92"/>
        <end position="167"/>
    </location>
</feature>
<reference evidence="3" key="1">
    <citation type="journal article" date="2021" name="PeerJ">
        <title>Extensive microbial diversity within the chicken gut microbiome revealed by metagenomics and culture.</title>
        <authorList>
            <person name="Gilroy R."/>
            <person name="Ravi A."/>
            <person name="Getino M."/>
            <person name="Pursley I."/>
            <person name="Horton D.L."/>
            <person name="Alikhan N.F."/>
            <person name="Baker D."/>
            <person name="Gharbi K."/>
            <person name="Hall N."/>
            <person name="Watson M."/>
            <person name="Adriaenssens E.M."/>
            <person name="Foster-Nyarko E."/>
            <person name="Jarju S."/>
            <person name="Secka A."/>
            <person name="Antonio M."/>
            <person name="Oren A."/>
            <person name="Chaudhuri R.R."/>
            <person name="La Ragione R."/>
            <person name="Hildebrand F."/>
            <person name="Pallen M.J."/>
        </authorList>
    </citation>
    <scope>NUCLEOTIDE SEQUENCE</scope>
    <source>
        <strain evidence="3">5933</strain>
    </source>
</reference>
<evidence type="ECO:0008006" key="5">
    <source>
        <dbReference type="Google" id="ProtNLM"/>
    </source>
</evidence>
<dbReference type="Proteomes" id="UP000823918">
    <property type="component" value="Unassembled WGS sequence"/>
</dbReference>
<evidence type="ECO:0000313" key="4">
    <source>
        <dbReference type="Proteomes" id="UP000823918"/>
    </source>
</evidence>
<dbReference type="InterPro" id="IPR012332">
    <property type="entry name" value="Autotransporter_pectin_lyase_C"/>
</dbReference>
<sequence length="648" mass="65858">MVFQPDKKNKYSMRVAVQKIFCVVIAAALAISLTACQKNSDGAESAVSAASASTTGTTYTGTVTEISEESITISTEDGATVTAAMTSDTVIARGMGPGAGREQPPEGTPPQQPGQAGEGESMAQSGETPPEMPEGEVPADMSGSSSGETPPEMPEGQAPDGMGEGMPQEELTADSITVGASVTIEVDENNTAISVTLSGGMGAGPGGPGGGASEPESYSAVNEYTEDTSVSDATLTSEGTDENAVLVQTAGITASLDNVNIVRNSEDSTGGDSSSFYGVGAAALVTDGTLNISNSTIESDEAGGAGVFAYGSGTAYVSDTTITAMQNTAGGIHVAGGGTLYAWDLNVETNGESSAAIRSDRGSGTMVVGGGSYTSNGVGLPAVYSTADITVHDADLTANGSEAICIEGLNTIRLFDCDLTGNMSDLEQNDCTWNVILYQSMSGDSEVGNSTFEMSGGTLTAKNGGMFYTTNTESTFVLSNVNIVNADDSEFLLKCTGNSNQRGWGTAGANGADSHFTAIEQTMEGDVIWDSISKLDFYLTQGSTWTGAMIQDESNTGAGGDGYGSVYIDADSTWIVTGDSTVSALSCAGTMKDSEGNTVSVVGTDGTVYVEGTSAYTVTVDSYSHSGDVSGASALDAWESFEVENLNA</sequence>
<keyword evidence="2" id="KW-0732">Signal</keyword>
<dbReference type="SUPFAM" id="SSF51126">
    <property type="entry name" value="Pectin lyase-like"/>
    <property type="match status" value="1"/>
</dbReference>
<organism evidence="3 4">
    <name type="scientific">Candidatus Ruthenibacterium merdavium</name>
    <dbReference type="NCBI Taxonomy" id="2838752"/>
    <lineage>
        <taxon>Bacteria</taxon>
        <taxon>Bacillati</taxon>
        <taxon>Bacillota</taxon>
        <taxon>Clostridia</taxon>
        <taxon>Eubacteriales</taxon>
        <taxon>Oscillospiraceae</taxon>
        <taxon>Ruthenibacterium</taxon>
    </lineage>
</organism>
<dbReference type="Gene3D" id="2.160.20.20">
    <property type="match status" value="1"/>
</dbReference>
<reference evidence="3" key="2">
    <citation type="submission" date="2021-04" db="EMBL/GenBank/DDBJ databases">
        <authorList>
            <person name="Gilroy R."/>
        </authorList>
    </citation>
    <scope>NUCLEOTIDE SEQUENCE</scope>
    <source>
        <strain evidence="3">5933</strain>
    </source>
</reference>
<dbReference type="AlphaFoldDB" id="A0A9D2Q439"/>
<dbReference type="InterPro" id="IPR011050">
    <property type="entry name" value="Pectin_lyase_fold/virulence"/>
</dbReference>
<evidence type="ECO:0000256" key="2">
    <source>
        <dbReference type="SAM" id="SignalP"/>
    </source>
</evidence>
<evidence type="ECO:0000313" key="3">
    <source>
        <dbReference type="EMBL" id="HJC72509.1"/>
    </source>
</evidence>
<feature type="chain" id="PRO_5039045111" description="Right handed beta helix domain-containing protein" evidence="2">
    <location>
        <begin position="38"/>
        <end position="648"/>
    </location>
</feature>
<feature type="compositionally biased region" description="Gly residues" evidence="1">
    <location>
        <begin position="199"/>
        <end position="212"/>
    </location>
</feature>
<name>A0A9D2Q439_9FIRM</name>
<evidence type="ECO:0000256" key="1">
    <source>
        <dbReference type="SAM" id="MobiDB-lite"/>
    </source>
</evidence>